<proteinExistence type="predicted"/>
<dbReference type="AlphaFoldDB" id="A0A8T3BIW9"/>
<evidence type="ECO:0000313" key="1">
    <source>
        <dbReference type="EMBL" id="KAI0511801.1"/>
    </source>
</evidence>
<sequence>MPLLFFLRDDDYYEISTLYFFVSFESSCENFGEIPRCSSEYRNMLGNLASAQLEPAVTD</sequence>
<protein>
    <submittedName>
        <fullName evidence="1">Uncharacterized protein</fullName>
    </submittedName>
</protein>
<dbReference type="EMBL" id="JAGYWB010000009">
    <property type="protein sequence ID" value="KAI0511801.1"/>
    <property type="molecule type" value="Genomic_DNA"/>
</dbReference>
<reference evidence="1" key="1">
    <citation type="journal article" date="2022" name="Front. Genet.">
        <title>Chromosome-Scale Assembly of the Dendrobium nobile Genome Provides Insights Into the Molecular Mechanism of the Biosynthesis of the Medicinal Active Ingredient of Dendrobium.</title>
        <authorList>
            <person name="Xu Q."/>
            <person name="Niu S.-C."/>
            <person name="Li K.-L."/>
            <person name="Zheng P.-J."/>
            <person name="Zhang X.-J."/>
            <person name="Jia Y."/>
            <person name="Liu Y."/>
            <person name="Niu Y.-X."/>
            <person name="Yu L.-H."/>
            <person name="Chen D.-F."/>
            <person name="Zhang G.-Q."/>
        </authorList>
    </citation>
    <scope>NUCLEOTIDE SEQUENCE</scope>
    <source>
        <tissue evidence="1">Leaf</tissue>
    </source>
</reference>
<name>A0A8T3BIW9_DENNO</name>
<evidence type="ECO:0000313" key="2">
    <source>
        <dbReference type="Proteomes" id="UP000829196"/>
    </source>
</evidence>
<gene>
    <name evidence="1" type="ORF">KFK09_012433</name>
</gene>
<accession>A0A8T3BIW9</accession>
<keyword evidence="2" id="KW-1185">Reference proteome</keyword>
<organism evidence="1 2">
    <name type="scientific">Dendrobium nobile</name>
    <name type="common">Orchid</name>
    <dbReference type="NCBI Taxonomy" id="94219"/>
    <lineage>
        <taxon>Eukaryota</taxon>
        <taxon>Viridiplantae</taxon>
        <taxon>Streptophyta</taxon>
        <taxon>Embryophyta</taxon>
        <taxon>Tracheophyta</taxon>
        <taxon>Spermatophyta</taxon>
        <taxon>Magnoliopsida</taxon>
        <taxon>Liliopsida</taxon>
        <taxon>Asparagales</taxon>
        <taxon>Orchidaceae</taxon>
        <taxon>Epidendroideae</taxon>
        <taxon>Malaxideae</taxon>
        <taxon>Dendrobiinae</taxon>
        <taxon>Dendrobium</taxon>
    </lineage>
</organism>
<dbReference type="Proteomes" id="UP000829196">
    <property type="component" value="Unassembled WGS sequence"/>
</dbReference>
<comment type="caution">
    <text evidence="1">The sequence shown here is derived from an EMBL/GenBank/DDBJ whole genome shotgun (WGS) entry which is preliminary data.</text>
</comment>